<protein>
    <recommendedName>
        <fullName evidence="3">Polysaccharide biosynthesis protein</fullName>
    </recommendedName>
</protein>
<evidence type="ECO:0000313" key="2">
    <source>
        <dbReference type="Proteomes" id="UP000076643"/>
    </source>
</evidence>
<dbReference type="PATRIC" id="fig|1365250.3.peg.4012"/>
<dbReference type="Pfam" id="PF02348">
    <property type="entry name" value="CTP_transf_3"/>
    <property type="match status" value="1"/>
</dbReference>
<dbReference type="InterPro" id="IPR029044">
    <property type="entry name" value="Nucleotide-diphossugar_trans"/>
</dbReference>
<keyword evidence="2" id="KW-1185">Reference proteome</keyword>
<dbReference type="EMBL" id="AUYB01000126">
    <property type="protein sequence ID" value="KZN32983.1"/>
    <property type="molecule type" value="Genomic_DNA"/>
</dbReference>
<dbReference type="GO" id="GO:0005829">
    <property type="term" value="C:cytosol"/>
    <property type="evidence" value="ECO:0007669"/>
    <property type="project" value="TreeGrafter"/>
</dbReference>
<dbReference type="PANTHER" id="PTHR42866:SF1">
    <property type="entry name" value="SPORE COAT POLYSACCHARIDE BIOSYNTHESIS PROTEIN SPSF"/>
    <property type="match status" value="1"/>
</dbReference>
<evidence type="ECO:0008006" key="3">
    <source>
        <dbReference type="Google" id="ProtNLM"/>
    </source>
</evidence>
<evidence type="ECO:0000313" key="1">
    <source>
        <dbReference type="EMBL" id="KZN32983.1"/>
    </source>
</evidence>
<dbReference type="InterPro" id="IPR003329">
    <property type="entry name" value="Cytidylyl_trans"/>
</dbReference>
<dbReference type="Gene3D" id="3.90.550.10">
    <property type="entry name" value="Spore Coat Polysaccharide Biosynthesis Protein SpsA, Chain A"/>
    <property type="match status" value="1"/>
</dbReference>
<accession>A0A166VL05</accession>
<proteinExistence type="predicted"/>
<comment type="caution">
    <text evidence="1">The sequence shown here is derived from an EMBL/GenBank/DDBJ whole genome shotgun (WGS) entry which is preliminary data.</text>
</comment>
<dbReference type="PANTHER" id="PTHR42866">
    <property type="entry name" value="3-DEOXY-MANNO-OCTULOSONATE CYTIDYLYLTRANSFERASE"/>
    <property type="match status" value="1"/>
</dbReference>
<dbReference type="Proteomes" id="UP000076643">
    <property type="component" value="Unassembled WGS sequence"/>
</dbReference>
<sequence length="230" mass="26198">MTSTRLPGKVLLPFGNQSVLETMFLRLKDFQKNIIVATTNDNTEAPIVDVCQKNGIQFYRGDTENVLGRYYEAATHFGAAKNDIVVRLTSDCPFIDPTLLDKALSLFENNQYDMVSLGPHSGFPRGLDTCVFNYELLEQTHLKATHKADREHVTLGMTKFQDLNVMNISAGEDHSHYRITLDEPDDYKMLQSLFDYFNFNTQFSYEDLIQALTTQPEISSINQHVEQKTA</sequence>
<reference evidence="1 2" key="1">
    <citation type="submission" date="2013-07" db="EMBL/GenBank/DDBJ databases">
        <title>Comparative Genomic and Metabolomic Analysis of Twelve Strains of Pseudoalteromonas luteoviolacea.</title>
        <authorList>
            <person name="Vynne N.G."/>
            <person name="Mansson M."/>
            <person name="Gram L."/>
        </authorList>
    </citation>
    <scope>NUCLEOTIDE SEQUENCE [LARGE SCALE GENOMIC DNA]</scope>
    <source>
        <strain evidence="1 2">DSM 6061</strain>
    </source>
</reference>
<name>A0A166VL05_9GAMM</name>
<dbReference type="SUPFAM" id="SSF53448">
    <property type="entry name" value="Nucleotide-diphospho-sugar transferases"/>
    <property type="match status" value="1"/>
</dbReference>
<gene>
    <name evidence="1" type="ORF">N475_20905</name>
</gene>
<organism evidence="1 2">
    <name type="scientific">Pseudoalteromonas luteoviolacea DSM 6061</name>
    <dbReference type="NCBI Taxonomy" id="1365250"/>
    <lineage>
        <taxon>Bacteria</taxon>
        <taxon>Pseudomonadati</taxon>
        <taxon>Pseudomonadota</taxon>
        <taxon>Gammaproteobacteria</taxon>
        <taxon>Alteromonadales</taxon>
        <taxon>Pseudoalteromonadaceae</taxon>
        <taxon>Pseudoalteromonas</taxon>
    </lineage>
</organism>
<dbReference type="AlphaFoldDB" id="A0A166VL05"/>
<dbReference type="CDD" id="cd02518">
    <property type="entry name" value="GT2_SpsF"/>
    <property type="match status" value="1"/>
</dbReference>